<feature type="non-terminal residue" evidence="3">
    <location>
        <position position="140"/>
    </location>
</feature>
<comment type="caution">
    <text evidence="3">The sequence shown here is derived from an EMBL/GenBank/DDBJ whole genome shotgun (WGS) entry which is preliminary data.</text>
</comment>
<keyword evidence="4" id="KW-1185">Reference proteome</keyword>
<sequence>MVLCPPMSGSEKRILRNPPWEDTTRGHSTTSLASRNTSILIPWLAGGMYCVLATYASIAAIVLFFKLKPKKQAANAPAKGSICRSLGMNVIVLREGMQTGPSRSFTKLLCGSLVLNGPRSSDRPSQMRLNPCWDKGVPDA</sequence>
<dbReference type="InterPro" id="IPR009125">
    <property type="entry name" value="ATPMK"/>
</dbReference>
<dbReference type="PRINTS" id="PR01821">
    <property type="entry name" value="DAPIT"/>
</dbReference>
<accession>A0ABN9M7N9</accession>
<organism evidence="3 4">
    <name type="scientific">Ranitomeya imitator</name>
    <name type="common">mimic poison frog</name>
    <dbReference type="NCBI Taxonomy" id="111125"/>
    <lineage>
        <taxon>Eukaryota</taxon>
        <taxon>Metazoa</taxon>
        <taxon>Chordata</taxon>
        <taxon>Craniata</taxon>
        <taxon>Vertebrata</taxon>
        <taxon>Euteleostomi</taxon>
        <taxon>Amphibia</taxon>
        <taxon>Batrachia</taxon>
        <taxon>Anura</taxon>
        <taxon>Neobatrachia</taxon>
        <taxon>Hyloidea</taxon>
        <taxon>Dendrobatidae</taxon>
        <taxon>Dendrobatinae</taxon>
        <taxon>Ranitomeya</taxon>
    </lineage>
</organism>
<keyword evidence="2" id="KW-1133">Transmembrane helix</keyword>
<feature type="transmembrane region" description="Helical" evidence="2">
    <location>
        <begin position="40"/>
        <end position="65"/>
    </location>
</feature>
<evidence type="ECO:0000256" key="2">
    <source>
        <dbReference type="SAM" id="Phobius"/>
    </source>
</evidence>
<dbReference type="Pfam" id="PF14960">
    <property type="entry name" value="ATP_synth_reg"/>
    <property type="match status" value="1"/>
</dbReference>
<dbReference type="Proteomes" id="UP001176940">
    <property type="component" value="Unassembled WGS sequence"/>
</dbReference>
<evidence type="ECO:0000313" key="3">
    <source>
        <dbReference type="EMBL" id="CAJ0961085.1"/>
    </source>
</evidence>
<keyword evidence="2" id="KW-0812">Transmembrane</keyword>
<dbReference type="EMBL" id="CAUEEQ010051477">
    <property type="protein sequence ID" value="CAJ0961085.1"/>
    <property type="molecule type" value="Genomic_DNA"/>
</dbReference>
<evidence type="ECO:0000256" key="1">
    <source>
        <dbReference type="SAM" id="MobiDB-lite"/>
    </source>
</evidence>
<name>A0ABN9M7N9_9NEOB</name>
<gene>
    <name evidence="3" type="ORF">RIMI_LOCUS17551082</name>
</gene>
<keyword evidence="2" id="KW-0472">Membrane</keyword>
<evidence type="ECO:0000313" key="4">
    <source>
        <dbReference type="Proteomes" id="UP001176940"/>
    </source>
</evidence>
<proteinExistence type="predicted"/>
<reference evidence="3" key="1">
    <citation type="submission" date="2023-07" db="EMBL/GenBank/DDBJ databases">
        <authorList>
            <person name="Stuckert A."/>
        </authorList>
    </citation>
    <scope>NUCLEOTIDE SEQUENCE</scope>
</reference>
<protein>
    <submittedName>
        <fullName evidence="3">Uncharacterized protein</fullName>
    </submittedName>
</protein>
<feature type="region of interest" description="Disordered" evidence="1">
    <location>
        <begin position="119"/>
        <end position="140"/>
    </location>
</feature>